<feature type="active site" description="Charge relay system" evidence="8">
    <location>
        <position position="372"/>
    </location>
</feature>
<evidence type="ECO:0000256" key="3">
    <source>
        <dbReference type="ARBA" id="ARBA00022801"/>
    </source>
</evidence>
<dbReference type="GeneID" id="101897932"/>
<dbReference type="Pfam" id="PF04083">
    <property type="entry name" value="Abhydro_lipase"/>
    <property type="match status" value="1"/>
</dbReference>
<dbReference type="PIRSF" id="PIRSF000862">
    <property type="entry name" value="Steryl_ester_lip"/>
    <property type="match status" value="1"/>
</dbReference>
<evidence type="ECO:0000313" key="11">
    <source>
        <dbReference type="Proteomes" id="UP001652621"/>
    </source>
</evidence>
<evidence type="ECO:0000313" key="12">
    <source>
        <dbReference type="RefSeq" id="XP_019894207.1"/>
    </source>
</evidence>
<evidence type="ECO:0000256" key="6">
    <source>
        <dbReference type="ARBA" id="ARBA00023180"/>
    </source>
</evidence>
<dbReference type="VEuPathDB" id="VectorBase:MDOMA2_021279"/>
<feature type="domain" description="Partial AB-hydrolase lipase" evidence="10">
    <location>
        <begin position="29"/>
        <end position="89"/>
    </location>
</feature>
<dbReference type="KEGG" id="mde:101897932"/>
<feature type="active site" description="Charge relay system" evidence="8">
    <location>
        <position position="341"/>
    </location>
</feature>
<keyword evidence="11" id="KW-1185">Reference proteome</keyword>
<feature type="signal peptide" evidence="9">
    <location>
        <begin position="1"/>
        <end position="21"/>
    </location>
</feature>
<keyword evidence="3 7" id="KW-0378">Hydrolase</keyword>
<proteinExistence type="inferred from homology"/>
<dbReference type="GO" id="GO:0016788">
    <property type="term" value="F:hydrolase activity, acting on ester bonds"/>
    <property type="evidence" value="ECO:0007669"/>
    <property type="project" value="InterPro"/>
</dbReference>
<evidence type="ECO:0000256" key="8">
    <source>
        <dbReference type="PIRSR" id="PIRSR000862-1"/>
    </source>
</evidence>
<dbReference type="InterPro" id="IPR006693">
    <property type="entry name" value="AB_hydrolase_lipase"/>
</dbReference>
<keyword evidence="6" id="KW-0325">Glycoprotein</keyword>
<evidence type="ECO:0000256" key="4">
    <source>
        <dbReference type="ARBA" id="ARBA00022963"/>
    </source>
</evidence>
<dbReference type="InterPro" id="IPR029058">
    <property type="entry name" value="AB_hydrolase_fold"/>
</dbReference>
<dbReference type="PANTHER" id="PTHR11005">
    <property type="entry name" value="LYSOSOMAL ACID LIPASE-RELATED"/>
    <property type="match status" value="1"/>
</dbReference>
<evidence type="ECO:0000256" key="7">
    <source>
        <dbReference type="PIRNR" id="PIRNR000862"/>
    </source>
</evidence>
<evidence type="ECO:0000256" key="2">
    <source>
        <dbReference type="ARBA" id="ARBA00022729"/>
    </source>
</evidence>
<sequence>MKIQIVLIVLLAEIFITTVKGQSNLNTCDRITRHGYPCEEHTVTTSDGYILALYRIPNGHAGNRLASGEIKPVVFLMHCLFCSSDIFVLVGPNDGLPFMLADAGFDVWIGNSRGNVYSQRHTSLSPFSKEFWAFSLDEIAQIDLPTEIEYVLGVTGQPRLNYIGYSQGTTTLAILLSSKPNFAKKLKAVHLLAPAIYLCHVRSPPVLWLARYFGTPSSVTSFFATLPSQRAYGLIRALSSGLCQNPQVTELCVRILNTFTGFDSPYMNRTLIPELLITTPADGSNQQSHHFFQFITTCEFKAFDFGTEGNMAKYGSKKPPPYDVRNIRTEEPIEFYFSDNDFLAPPEDVEHLHSLMGDRDHWNRVRYSKYNHFDFTIASNVKSCINDCVVDRLQRYEGRPYAGTLCTCFKKKPFRK</sequence>
<evidence type="ECO:0000256" key="5">
    <source>
        <dbReference type="ARBA" id="ARBA00023098"/>
    </source>
</evidence>
<dbReference type="GO" id="GO:0016042">
    <property type="term" value="P:lipid catabolic process"/>
    <property type="evidence" value="ECO:0007669"/>
    <property type="project" value="UniProtKB-KW"/>
</dbReference>
<dbReference type="SUPFAM" id="SSF53474">
    <property type="entry name" value="alpha/beta-Hydrolases"/>
    <property type="match status" value="1"/>
</dbReference>
<dbReference type="FunFam" id="3.40.50.1820:FF:000057">
    <property type="entry name" value="Lipase"/>
    <property type="match status" value="1"/>
</dbReference>
<evidence type="ECO:0000259" key="10">
    <source>
        <dbReference type="Pfam" id="PF04083"/>
    </source>
</evidence>
<comment type="similarity">
    <text evidence="1 7">Belongs to the AB hydrolase superfamily. Lipase family.</text>
</comment>
<dbReference type="OrthoDB" id="9974421at2759"/>
<gene>
    <name evidence="12" type="primary">LOC101897932</name>
</gene>
<keyword evidence="2 9" id="KW-0732">Signal</keyword>
<dbReference type="InterPro" id="IPR025483">
    <property type="entry name" value="Lipase_euk"/>
</dbReference>
<keyword evidence="5" id="KW-0443">Lipid metabolism</keyword>
<name>A0A9J7DLQ3_MUSDO</name>
<feature type="active site" description="Nucleophile" evidence="8">
    <location>
        <position position="166"/>
    </location>
</feature>
<organism evidence="11 12">
    <name type="scientific">Musca domestica</name>
    <name type="common">House fly</name>
    <dbReference type="NCBI Taxonomy" id="7370"/>
    <lineage>
        <taxon>Eukaryota</taxon>
        <taxon>Metazoa</taxon>
        <taxon>Ecdysozoa</taxon>
        <taxon>Arthropoda</taxon>
        <taxon>Hexapoda</taxon>
        <taxon>Insecta</taxon>
        <taxon>Pterygota</taxon>
        <taxon>Neoptera</taxon>
        <taxon>Endopterygota</taxon>
        <taxon>Diptera</taxon>
        <taxon>Brachycera</taxon>
        <taxon>Muscomorpha</taxon>
        <taxon>Muscoidea</taxon>
        <taxon>Muscidae</taxon>
        <taxon>Musca</taxon>
    </lineage>
</organism>
<reference evidence="12" key="1">
    <citation type="submission" date="2025-08" db="UniProtKB">
        <authorList>
            <consortium name="RefSeq"/>
        </authorList>
    </citation>
    <scope>IDENTIFICATION</scope>
    <source>
        <strain evidence="12">Aabys</strain>
        <tissue evidence="12">Whole body</tissue>
    </source>
</reference>
<dbReference type="Gene3D" id="3.40.50.1820">
    <property type="entry name" value="alpha/beta hydrolase"/>
    <property type="match status" value="1"/>
</dbReference>
<feature type="chain" id="PRO_5039954774" description="Lipase" evidence="9">
    <location>
        <begin position="22"/>
        <end position="416"/>
    </location>
</feature>
<dbReference type="RefSeq" id="XP_019894207.1">
    <property type="nucleotide sequence ID" value="XM_020038648.2"/>
</dbReference>
<keyword evidence="4 7" id="KW-0442">Lipid degradation</keyword>
<accession>A0A9J7DLQ3</accession>
<evidence type="ECO:0000256" key="9">
    <source>
        <dbReference type="SAM" id="SignalP"/>
    </source>
</evidence>
<evidence type="ECO:0000256" key="1">
    <source>
        <dbReference type="ARBA" id="ARBA00010701"/>
    </source>
</evidence>
<protein>
    <recommendedName>
        <fullName evidence="7">Lipase</fullName>
    </recommendedName>
</protein>
<dbReference type="Proteomes" id="UP001652621">
    <property type="component" value="Unplaced"/>
</dbReference>
<dbReference type="AlphaFoldDB" id="A0A9J7DLQ3"/>